<dbReference type="PANTHER" id="PTHR21090:SF5">
    <property type="entry name" value="PENTAFUNCTIONAL AROM POLYPEPTIDE"/>
    <property type="match status" value="1"/>
</dbReference>
<comment type="subcellular location">
    <subcellularLocation>
        <location evidence="7">Cytoplasm</location>
    </subcellularLocation>
</comment>
<dbReference type="Gene3D" id="3.65.10.10">
    <property type="entry name" value="Enolpyruvate transferase domain"/>
    <property type="match status" value="2"/>
</dbReference>
<dbReference type="InterPro" id="IPR023193">
    <property type="entry name" value="EPSP_synthase_CS"/>
</dbReference>
<keyword evidence="10" id="KW-1185">Reference proteome</keyword>
<dbReference type="PANTHER" id="PTHR21090">
    <property type="entry name" value="AROM/DEHYDROQUINATE SYNTHASE"/>
    <property type="match status" value="1"/>
</dbReference>
<dbReference type="PROSITE" id="PS00104">
    <property type="entry name" value="EPSP_SYNTHASE_1"/>
    <property type="match status" value="1"/>
</dbReference>
<feature type="binding site" evidence="7">
    <location>
        <position position="170"/>
    </location>
    <ligand>
        <name>3-phosphoshikimate</name>
        <dbReference type="ChEBI" id="CHEBI:145989"/>
    </ligand>
</feature>
<feature type="binding site" evidence="7">
    <location>
        <position position="390"/>
    </location>
    <ligand>
        <name>phosphoenolpyruvate</name>
        <dbReference type="ChEBI" id="CHEBI:58702"/>
    </ligand>
</feature>
<dbReference type="InterPro" id="IPR006264">
    <property type="entry name" value="EPSP_synthase"/>
</dbReference>
<name>A0ABM7WW58_9BACT</name>
<dbReference type="InterPro" id="IPR036968">
    <property type="entry name" value="Enolpyruvate_Tfrase_sf"/>
</dbReference>
<dbReference type="EMBL" id="AP025591">
    <property type="protein sequence ID" value="BDG03734.1"/>
    <property type="molecule type" value="Genomic_DNA"/>
</dbReference>
<evidence type="ECO:0000256" key="6">
    <source>
        <dbReference type="ARBA" id="ARBA00044633"/>
    </source>
</evidence>
<evidence type="ECO:0000256" key="1">
    <source>
        <dbReference type="ARBA" id="ARBA00004811"/>
    </source>
</evidence>
<dbReference type="PIRSF" id="PIRSF000505">
    <property type="entry name" value="EPSPS"/>
    <property type="match status" value="1"/>
</dbReference>
<dbReference type="SUPFAM" id="SSF55205">
    <property type="entry name" value="EPT/RTPC-like"/>
    <property type="match status" value="1"/>
</dbReference>
<comment type="similarity">
    <text evidence="2 7">Belongs to the EPSP synthase family.</text>
</comment>
<evidence type="ECO:0000313" key="10">
    <source>
        <dbReference type="Proteomes" id="UP001162891"/>
    </source>
</evidence>
<keyword evidence="3 7" id="KW-0028">Amino-acid biosynthesis</keyword>
<comment type="caution">
    <text evidence="7">Lacks conserved residue(s) required for the propagation of feature annotation.</text>
</comment>
<evidence type="ECO:0000256" key="7">
    <source>
        <dbReference type="HAMAP-Rule" id="MF_00210"/>
    </source>
</evidence>
<organism evidence="9 10">
    <name type="scientific">Anaeromyxobacter oryzae</name>
    <dbReference type="NCBI Taxonomy" id="2918170"/>
    <lineage>
        <taxon>Bacteria</taxon>
        <taxon>Pseudomonadati</taxon>
        <taxon>Myxococcota</taxon>
        <taxon>Myxococcia</taxon>
        <taxon>Myxococcales</taxon>
        <taxon>Cystobacterineae</taxon>
        <taxon>Anaeromyxobacteraceae</taxon>
        <taxon>Anaeromyxobacter</taxon>
    </lineage>
</organism>
<dbReference type="Pfam" id="PF00275">
    <property type="entry name" value="EPSP_synthase"/>
    <property type="match status" value="1"/>
</dbReference>
<dbReference type="HAMAP" id="MF_00210">
    <property type="entry name" value="EPSP_synth"/>
    <property type="match status" value="1"/>
</dbReference>
<dbReference type="InterPro" id="IPR001986">
    <property type="entry name" value="Enolpyruvate_Tfrase_dom"/>
</dbReference>
<dbReference type="Proteomes" id="UP001162891">
    <property type="component" value="Chromosome"/>
</dbReference>
<feature type="binding site" evidence="7">
    <location>
        <position position="97"/>
    </location>
    <ligand>
        <name>phosphoenolpyruvate</name>
        <dbReference type="ChEBI" id="CHEBI:58702"/>
    </ligand>
</feature>
<gene>
    <name evidence="7 9" type="primary">aroA</name>
    <name evidence="9" type="ORF">AMOR_27300</name>
</gene>
<keyword evidence="7" id="KW-0963">Cytoplasm</keyword>
<dbReference type="PROSITE" id="PS00885">
    <property type="entry name" value="EPSP_SYNTHASE_2"/>
    <property type="match status" value="1"/>
</dbReference>
<dbReference type="InterPro" id="IPR013792">
    <property type="entry name" value="RNA3'P_cycl/enolpyr_Trfase_a/b"/>
</dbReference>
<dbReference type="NCBIfam" id="TIGR01356">
    <property type="entry name" value="aroA"/>
    <property type="match status" value="1"/>
</dbReference>
<evidence type="ECO:0000256" key="2">
    <source>
        <dbReference type="ARBA" id="ARBA00009948"/>
    </source>
</evidence>
<reference evidence="10" key="1">
    <citation type="journal article" date="2022" name="Int. J. Syst. Evol. Microbiol.">
        <title>Anaeromyxobacter oryzae sp. nov., Anaeromyxobacter diazotrophicus sp. nov. and Anaeromyxobacter paludicola sp. nov., isolated from paddy soils.</title>
        <authorList>
            <person name="Itoh H."/>
            <person name="Xu Z."/>
            <person name="Mise K."/>
            <person name="Masuda Y."/>
            <person name="Ushijima N."/>
            <person name="Hayakawa C."/>
            <person name="Shiratori Y."/>
            <person name="Senoo K."/>
        </authorList>
    </citation>
    <scope>NUCLEOTIDE SEQUENCE [LARGE SCALE GENOMIC DNA]</scope>
    <source>
        <strain evidence="10">Red232</strain>
    </source>
</reference>
<feature type="binding site" evidence="7">
    <location>
        <position position="125"/>
    </location>
    <ligand>
        <name>phosphoenolpyruvate</name>
        <dbReference type="ChEBI" id="CHEBI:58702"/>
    </ligand>
</feature>
<feature type="binding site" evidence="7">
    <location>
        <position position="27"/>
    </location>
    <ligand>
        <name>3-phosphoshikimate</name>
        <dbReference type="ChEBI" id="CHEBI:145989"/>
    </ligand>
</feature>
<evidence type="ECO:0000313" key="9">
    <source>
        <dbReference type="EMBL" id="BDG03734.1"/>
    </source>
</evidence>
<dbReference type="CDD" id="cd01556">
    <property type="entry name" value="EPSP_synthase"/>
    <property type="match status" value="1"/>
</dbReference>
<feature type="active site" description="Proton acceptor" evidence="7">
    <location>
        <position position="317"/>
    </location>
</feature>
<accession>A0ABM7WW58</accession>
<feature type="binding site" evidence="7">
    <location>
        <position position="28"/>
    </location>
    <ligand>
        <name>3-phosphoshikimate</name>
        <dbReference type="ChEBI" id="CHEBI:145989"/>
    </ligand>
</feature>
<sequence length="435" mass="45859">MTTHTNGPLACRRKGPLRGTIEVPGDKSISHRSLLFGALASGETRVRGLLDAEDVHSTRKAVVALGATVREEGDEIVVVGPEKLREPGDVIDCGNSGTSLRLLTGVLSGIPGLAVLTGDASLRKRPVRRVIDPLRKMGANLSARDGDRLPPVVIRGGPLRGARHVMEVASAQVKSAILLAGLFAEGETSVVEPERSRDHTERMLRGMGVPVRVNGLEVAVSAARPRGTRVDVPGDISSAAFFLCGAAALPGSKVTVRNLGVNETRTGLLDVLRAMGAKVTLEGAREIAGEPRADVTVEAAELRGTEIRGAVIPRLIDELPVVMVMATQARGRTVIRDARELRVKESDRLAAMGETLARAGAKIELYDDGCAIDGPTPLRGVPVQTRLDHRIAMSMAIAQLLTGGDEVVLDDVACVATSFPSFFRLLDQVAAGAAP</sequence>
<feature type="binding site" evidence="7">
    <location>
        <position position="317"/>
    </location>
    <ligand>
        <name>3-phosphoshikimate</name>
        <dbReference type="ChEBI" id="CHEBI:145989"/>
    </ligand>
</feature>
<feature type="binding site" evidence="7">
    <location>
        <position position="172"/>
    </location>
    <ligand>
        <name>3-phosphoshikimate</name>
        <dbReference type="ChEBI" id="CHEBI:145989"/>
    </ligand>
</feature>
<comment type="function">
    <text evidence="7">Catalyzes the transfer of the enolpyruvyl moiety of phosphoenolpyruvate (PEP) to the 5-hydroxyl of shikimate-3-phosphate (S3P) to produce enolpyruvyl shikimate-3-phosphate and inorganic phosphate.</text>
</comment>
<proteinExistence type="inferred from homology"/>
<feature type="binding site" evidence="7">
    <location>
        <position position="344"/>
    </location>
    <ligand>
        <name>3-phosphoshikimate</name>
        <dbReference type="ChEBI" id="CHEBI:145989"/>
    </ligand>
</feature>
<evidence type="ECO:0000256" key="5">
    <source>
        <dbReference type="ARBA" id="ARBA00023141"/>
    </source>
</evidence>
<evidence type="ECO:0000256" key="3">
    <source>
        <dbReference type="ARBA" id="ARBA00022605"/>
    </source>
</evidence>
<keyword evidence="4 7" id="KW-0808">Transferase</keyword>
<evidence type="ECO:0000256" key="4">
    <source>
        <dbReference type="ARBA" id="ARBA00022679"/>
    </source>
</evidence>
<feature type="binding site" evidence="7">
    <location>
        <position position="32"/>
    </location>
    <ligand>
        <name>3-phosphoshikimate</name>
        <dbReference type="ChEBI" id="CHEBI:145989"/>
    </ligand>
</feature>
<comment type="pathway">
    <text evidence="1 7">Metabolic intermediate biosynthesis; chorismate biosynthesis; chorismate from D-erythrose 4-phosphate and phosphoenolpyruvate: step 6/7.</text>
</comment>
<protein>
    <recommendedName>
        <fullName evidence="7">3-phosphoshikimate 1-carboxyvinyltransferase</fullName>
        <ecNumber evidence="7">2.5.1.19</ecNumber>
    </recommendedName>
    <alternativeName>
        <fullName evidence="7">5-enolpyruvylshikimate-3-phosphate synthase</fullName>
        <shortName evidence="7">EPSP synthase</shortName>
        <shortName evidence="7">EPSPS</shortName>
    </alternativeName>
</protein>
<feature type="domain" description="Enolpyruvate transferase" evidence="8">
    <location>
        <begin position="14"/>
        <end position="424"/>
    </location>
</feature>
<feature type="binding site" evidence="7">
    <location>
        <position position="348"/>
    </location>
    <ligand>
        <name>phosphoenolpyruvate</name>
        <dbReference type="ChEBI" id="CHEBI:58702"/>
    </ligand>
</feature>
<comment type="catalytic activity">
    <reaction evidence="6">
        <text>3-phosphoshikimate + phosphoenolpyruvate = 5-O-(1-carboxyvinyl)-3-phosphoshikimate + phosphate</text>
        <dbReference type="Rhea" id="RHEA:21256"/>
        <dbReference type="ChEBI" id="CHEBI:43474"/>
        <dbReference type="ChEBI" id="CHEBI:57701"/>
        <dbReference type="ChEBI" id="CHEBI:58702"/>
        <dbReference type="ChEBI" id="CHEBI:145989"/>
        <dbReference type="EC" id="2.5.1.19"/>
    </reaction>
    <physiologicalReaction direction="left-to-right" evidence="6">
        <dbReference type="Rhea" id="RHEA:21257"/>
    </physiologicalReaction>
</comment>
<dbReference type="EC" id="2.5.1.19" evidence="7"/>
<keyword evidence="5 7" id="KW-0057">Aromatic amino acid biosynthesis</keyword>
<dbReference type="RefSeq" id="WP_248362013.1">
    <property type="nucleotide sequence ID" value="NZ_AP025591.1"/>
</dbReference>
<comment type="subunit">
    <text evidence="7">Monomer.</text>
</comment>
<feature type="binding site" evidence="7">
    <location>
        <position position="27"/>
    </location>
    <ligand>
        <name>phosphoenolpyruvate</name>
        <dbReference type="ChEBI" id="CHEBI:58702"/>
    </ligand>
</feature>
<feature type="binding site" evidence="7">
    <location>
        <position position="172"/>
    </location>
    <ligand>
        <name>phosphoenolpyruvate</name>
        <dbReference type="ChEBI" id="CHEBI:58702"/>
    </ligand>
</feature>
<evidence type="ECO:0000259" key="8">
    <source>
        <dbReference type="Pfam" id="PF00275"/>
    </source>
</evidence>